<comment type="caution">
    <text evidence="1">The sequence shown here is derived from an EMBL/GenBank/DDBJ whole genome shotgun (WGS) entry which is preliminary data.</text>
</comment>
<protein>
    <submittedName>
        <fullName evidence="1">Uncharacterized protein</fullName>
    </submittedName>
</protein>
<name>A0A2C9WLY6_MANES</name>
<dbReference type="AlphaFoldDB" id="A0A2C9WLY6"/>
<dbReference type="Proteomes" id="UP000091857">
    <property type="component" value="Chromosome 1"/>
</dbReference>
<sequence>MRAAHCDHLLHTPICLSPPTTPHRQNLRIGFSISQAQHNRNRRTRRLVHFSCGAIRAVDGPQLSPWDEMPYEILPSGKKAYLDEQDVVTFLDPPKELIPLDSGSYNPAAYLWKKIEDIPEERHHRLLTLLNPRLISRAWQIAGTRYEDPKLAKKCASNLLCSEEKEPSVEFYSCQSSGGQWPIAWMKSFKKAVFYCDDGKTYGRLIGGSLLAQITNTCSPLYFMVVPHGEVMSTEQPCDLAYELGDGHLNLQSYPQGFPRPAKHPYPFNDQVVIYVRHVGPGVSVGQAWQEGKELQQVPRKLCGEILMVKDCAASAVVR</sequence>
<keyword evidence="2" id="KW-1185">Reference proteome</keyword>
<dbReference type="PANTHER" id="PTHR37201">
    <property type="entry name" value="WD REPEAT PROTEIN"/>
    <property type="match status" value="1"/>
</dbReference>
<evidence type="ECO:0000313" key="1">
    <source>
        <dbReference type="EMBL" id="OAY61334.1"/>
    </source>
</evidence>
<dbReference type="EMBL" id="CM004387">
    <property type="protein sequence ID" value="OAY61334.1"/>
    <property type="molecule type" value="Genomic_DNA"/>
</dbReference>
<evidence type="ECO:0000313" key="2">
    <source>
        <dbReference type="Proteomes" id="UP000091857"/>
    </source>
</evidence>
<proteinExistence type="predicted"/>
<organism evidence="1 2">
    <name type="scientific">Manihot esculenta</name>
    <name type="common">Cassava</name>
    <name type="synonym">Jatropha manihot</name>
    <dbReference type="NCBI Taxonomy" id="3983"/>
    <lineage>
        <taxon>Eukaryota</taxon>
        <taxon>Viridiplantae</taxon>
        <taxon>Streptophyta</taxon>
        <taxon>Embryophyta</taxon>
        <taxon>Tracheophyta</taxon>
        <taxon>Spermatophyta</taxon>
        <taxon>Magnoliopsida</taxon>
        <taxon>eudicotyledons</taxon>
        <taxon>Gunneridae</taxon>
        <taxon>Pentapetalae</taxon>
        <taxon>rosids</taxon>
        <taxon>fabids</taxon>
        <taxon>Malpighiales</taxon>
        <taxon>Euphorbiaceae</taxon>
        <taxon>Crotonoideae</taxon>
        <taxon>Manihoteae</taxon>
        <taxon>Manihot</taxon>
    </lineage>
</organism>
<dbReference type="PANTHER" id="PTHR37201:SF1">
    <property type="entry name" value="WD REPEAT PROTEIN"/>
    <property type="match status" value="1"/>
</dbReference>
<reference evidence="2" key="1">
    <citation type="journal article" date="2016" name="Nat. Biotechnol.">
        <title>Sequencing wild and cultivated cassava and related species reveals extensive interspecific hybridization and genetic diversity.</title>
        <authorList>
            <person name="Bredeson J.V."/>
            <person name="Lyons J.B."/>
            <person name="Prochnik S.E."/>
            <person name="Wu G.A."/>
            <person name="Ha C.M."/>
            <person name="Edsinger-Gonzales E."/>
            <person name="Grimwood J."/>
            <person name="Schmutz J."/>
            <person name="Rabbi I.Y."/>
            <person name="Egesi C."/>
            <person name="Nauluvula P."/>
            <person name="Lebot V."/>
            <person name="Ndunguru J."/>
            <person name="Mkamilo G."/>
            <person name="Bart R.S."/>
            <person name="Setter T.L."/>
            <person name="Gleadow R.M."/>
            <person name="Kulakow P."/>
            <person name="Ferguson M.E."/>
            <person name="Rounsley S."/>
            <person name="Rokhsar D.S."/>
        </authorList>
    </citation>
    <scope>NUCLEOTIDE SEQUENCE [LARGE SCALE GENOMIC DNA]</scope>
    <source>
        <strain evidence="2">cv. AM560-2</strain>
    </source>
</reference>
<dbReference type="Gramene" id="Manes.01G181400.2.v8.1">
    <property type="protein sequence ID" value="Manes.01G181400.2.v8.1.CDS"/>
    <property type="gene ID" value="Manes.01G181400.v8.1"/>
</dbReference>
<gene>
    <name evidence="1" type="ORF">MANES_01G181400v8</name>
</gene>
<accession>A0A2C9WLY6</accession>